<gene>
    <name evidence="1" type="ORF">ISP17_06165</name>
</gene>
<protein>
    <submittedName>
        <fullName evidence="1">Arginase family protein</fullName>
    </submittedName>
</protein>
<dbReference type="Gene3D" id="3.40.800.10">
    <property type="entry name" value="Ureohydrolase domain"/>
    <property type="match status" value="1"/>
</dbReference>
<reference evidence="1 2" key="1">
    <citation type="submission" date="2020-10" db="EMBL/GenBank/DDBJ databases">
        <title>Phylogeny of dyella-like bacteria.</title>
        <authorList>
            <person name="Fu J."/>
        </authorList>
    </citation>
    <scope>NUCLEOTIDE SEQUENCE [LARGE SCALE GENOMIC DNA]</scope>
    <source>
        <strain evidence="1 2">Gsoil3046</strain>
    </source>
</reference>
<dbReference type="Pfam" id="PF00491">
    <property type="entry name" value="Arginase"/>
    <property type="match status" value="1"/>
</dbReference>
<accession>A0ABW8JR07</accession>
<dbReference type="InterPro" id="IPR006035">
    <property type="entry name" value="Ureohydrolase"/>
</dbReference>
<organism evidence="1 2">
    <name type="scientific">Dyella ginsengisoli</name>
    <dbReference type="NCBI Taxonomy" id="363848"/>
    <lineage>
        <taxon>Bacteria</taxon>
        <taxon>Pseudomonadati</taxon>
        <taxon>Pseudomonadota</taxon>
        <taxon>Gammaproteobacteria</taxon>
        <taxon>Lysobacterales</taxon>
        <taxon>Rhodanobacteraceae</taxon>
        <taxon>Dyella</taxon>
    </lineage>
</organism>
<dbReference type="EMBL" id="JADIKM010000001">
    <property type="protein sequence ID" value="MFK2903537.1"/>
    <property type="molecule type" value="Genomic_DNA"/>
</dbReference>
<proteinExistence type="predicted"/>
<evidence type="ECO:0000313" key="2">
    <source>
        <dbReference type="Proteomes" id="UP001620460"/>
    </source>
</evidence>
<dbReference type="RefSeq" id="WP_404631069.1">
    <property type="nucleotide sequence ID" value="NZ_JADIKM010000001.1"/>
</dbReference>
<comment type="caution">
    <text evidence="1">The sequence shown here is derived from an EMBL/GenBank/DDBJ whole genome shotgun (WGS) entry which is preliminary data.</text>
</comment>
<dbReference type="SUPFAM" id="SSF52768">
    <property type="entry name" value="Arginase/deacetylase"/>
    <property type="match status" value="1"/>
</dbReference>
<evidence type="ECO:0000313" key="1">
    <source>
        <dbReference type="EMBL" id="MFK2903537.1"/>
    </source>
</evidence>
<sequence length="292" mass="32196">MIRPIVLDIDHSVGPLPKRLVVPLEHWQEALRFGCTLRTLARFRSVLDDTLPAEHGTVMLGSGDFHHLSWPLIERVKHAAPFQVVVLDNHPDNMRYPFGVHCGSWVRRVAMLPQVSHVHVVGIGSSDIGAGHAWENYLAPLRAGRLSYWSVGVDVRWAAKAGLGPAFHAFESADALVDAFTAQQLVAPQPAYLSIDKDVFAQDVARTNWDQGSLQLHHATAIIDSLRAGLVGSDITGEISAYRYKSWWKRRLSAIDDQPEVDPRELAQWQAQQHGLNEALLGAINALGAVSA</sequence>
<dbReference type="InterPro" id="IPR023696">
    <property type="entry name" value="Ureohydrolase_dom_sf"/>
</dbReference>
<keyword evidence="2" id="KW-1185">Reference proteome</keyword>
<name>A0ABW8JR07_9GAMM</name>
<dbReference type="Proteomes" id="UP001620460">
    <property type="component" value="Unassembled WGS sequence"/>
</dbReference>